<dbReference type="EMBL" id="QFQB01000068">
    <property type="protein sequence ID" value="PZQ44998.1"/>
    <property type="molecule type" value="Genomic_DNA"/>
</dbReference>
<sequence length="66" mass="7516">MPAEPRPEWIKAARKAAEKVGAAMEASESALTLNLPKNMQDETDRGFMDYLKEGRHLNRRFLENAL</sequence>
<name>A0A2W5MXD3_9BACT</name>
<protein>
    <submittedName>
        <fullName evidence="1">Uncharacterized protein</fullName>
    </submittedName>
</protein>
<comment type="caution">
    <text evidence="1">The sequence shown here is derived from an EMBL/GenBank/DDBJ whole genome shotgun (WGS) entry which is preliminary data.</text>
</comment>
<dbReference type="Proteomes" id="UP000249417">
    <property type="component" value="Unassembled WGS sequence"/>
</dbReference>
<dbReference type="AlphaFoldDB" id="A0A2W5MXD3"/>
<evidence type="ECO:0000313" key="2">
    <source>
        <dbReference type="Proteomes" id="UP000249417"/>
    </source>
</evidence>
<accession>A0A2W5MXD3</accession>
<proteinExistence type="predicted"/>
<reference evidence="1 2" key="1">
    <citation type="submission" date="2017-08" db="EMBL/GenBank/DDBJ databases">
        <title>Infants hospitalized years apart are colonized by the same room-sourced microbial strains.</title>
        <authorList>
            <person name="Brooks B."/>
            <person name="Olm M.R."/>
            <person name="Firek B.A."/>
            <person name="Baker R."/>
            <person name="Thomas B.C."/>
            <person name="Morowitz M.J."/>
            <person name="Banfield J.F."/>
        </authorList>
    </citation>
    <scope>NUCLEOTIDE SEQUENCE [LARGE SCALE GENOMIC DNA]</scope>
    <source>
        <strain evidence="1">S2_005_002_R2_29</strain>
    </source>
</reference>
<gene>
    <name evidence="1" type="ORF">DI551_08830</name>
</gene>
<organism evidence="1 2">
    <name type="scientific">Micavibrio aeruginosavorus</name>
    <dbReference type="NCBI Taxonomy" id="349221"/>
    <lineage>
        <taxon>Bacteria</taxon>
        <taxon>Pseudomonadati</taxon>
        <taxon>Bdellovibrionota</taxon>
        <taxon>Bdellovibrionia</taxon>
        <taxon>Bdellovibrionales</taxon>
        <taxon>Pseudobdellovibrionaceae</taxon>
        <taxon>Micavibrio</taxon>
    </lineage>
</organism>
<evidence type="ECO:0000313" key="1">
    <source>
        <dbReference type="EMBL" id="PZQ44998.1"/>
    </source>
</evidence>